<name>A0A3N6S234_9GAMM</name>
<evidence type="ECO:0000256" key="1">
    <source>
        <dbReference type="SAM" id="Phobius"/>
    </source>
</evidence>
<reference evidence="2 3" key="1">
    <citation type="submission" date="2018-10" db="EMBL/GenBank/DDBJ databases">
        <title>Draft genome sequence for the type isolate of Erwinia psidii, agent causal of bacterial blight in guava (Psidium guajava) and wilt and die-back of Eucalyptus spp.</title>
        <authorList>
            <person name="Hermenegildo P.S."/>
            <person name="Santos S.A."/>
            <person name="Guimaraes L.M.S."/>
            <person name="Vidigal P.M.P."/>
            <person name="Pereira I.C."/>
            <person name="Badel J.L."/>
            <person name="Alfenas-Zerbini P."/>
            <person name="Ferreira M.A.S.V."/>
            <person name="Alfenas A.C."/>
        </authorList>
    </citation>
    <scope>NUCLEOTIDE SEQUENCE [LARGE SCALE GENOMIC DNA]</scope>
    <source>
        <strain evidence="2 3">IBSBF 435</strain>
    </source>
</reference>
<protein>
    <submittedName>
        <fullName evidence="2">DUF943 family protein</fullName>
    </submittedName>
</protein>
<dbReference type="AlphaFoldDB" id="A0A3N6S234"/>
<accession>A0A3N6S234</accession>
<keyword evidence="1" id="KW-0472">Membrane</keyword>
<gene>
    <name evidence="2" type="ORF">EB241_06745</name>
</gene>
<keyword evidence="1" id="KW-0812">Transmembrane</keyword>
<dbReference type="Pfam" id="PF06092">
    <property type="entry name" value="DUF943"/>
    <property type="match status" value="1"/>
</dbReference>
<keyword evidence="3" id="KW-1185">Reference proteome</keyword>
<organism evidence="2 3">
    <name type="scientific">Erwinia psidii</name>
    <dbReference type="NCBI Taxonomy" id="69224"/>
    <lineage>
        <taxon>Bacteria</taxon>
        <taxon>Pseudomonadati</taxon>
        <taxon>Pseudomonadota</taxon>
        <taxon>Gammaproteobacteria</taxon>
        <taxon>Enterobacterales</taxon>
        <taxon>Erwiniaceae</taxon>
        <taxon>Erwinia</taxon>
    </lineage>
</organism>
<comment type="caution">
    <text evidence="2">The sequence shown here is derived from an EMBL/GenBank/DDBJ whole genome shotgun (WGS) entry which is preliminary data.</text>
</comment>
<dbReference type="EMBL" id="RHHM01000004">
    <property type="protein sequence ID" value="RQM38887.1"/>
    <property type="molecule type" value="Genomic_DNA"/>
</dbReference>
<proteinExistence type="predicted"/>
<dbReference type="InterPro" id="IPR010351">
    <property type="entry name" value="DUF943"/>
</dbReference>
<feature type="transmembrane region" description="Helical" evidence="1">
    <location>
        <begin position="7"/>
        <end position="26"/>
    </location>
</feature>
<dbReference type="Proteomes" id="UP000279457">
    <property type="component" value="Unassembled WGS sequence"/>
</dbReference>
<dbReference type="RefSeq" id="WP_124232412.1">
    <property type="nucleotide sequence ID" value="NZ_RHHM01000004.1"/>
</dbReference>
<evidence type="ECO:0000313" key="3">
    <source>
        <dbReference type="Proteomes" id="UP000279457"/>
    </source>
</evidence>
<sequence length="152" mass="17941">MKNKKILTTLFMIGGFTFSYLLWSLMRPVEIVAIHQQFDTSSILVNNFPLTDRGKINWWLNNKDILKEKYRIPQADSNESFTMIFWKFGEGYKEEGKYDRLCFDDMKTKKNCIEKDPVFSVNNSKNRGIIFTVYDGTYHLKENGEIISVRDQ</sequence>
<dbReference type="OrthoDB" id="5873202at2"/>
<keyword evidence="1" id="KW-1133">Transmembrane helix</keyword>
<evidence type="ECO:0000313" key="2">
    <source>
        <dbReference type="EMBL" id="RQM38887.1"/>
    </source>
</evidence>